<accession>A0A9D3Y591</accession>
<gene>
    <name evidence="1" type="ORF">DPMN_193938</name>
</gene>
<protein>
    <submittedName>
        <fullName evidence="1">Uncharacterized protein</fullName>
    </submittedName>
</protein>
<reference evidence="1" key="1">
    <citation type="journal article" date="2019" name="bioRxiv">
        <title>The Genome of the Zebra Mussel, Dreissena polymorpha: A Resource for Invasive Species Research.</title>
        <authorList>
            <person name="McCartney M.A."/>
            <person name="Auch B."/>
            <person name="Kono T."/>
            <person name="Mallez S."/>
            <person name="Zhang Y."/>
            <person name="Obille A."/>
            <person name="Becker A."/>
            <person name="Abrahante J.E."/>
            <person name="Garbe J."/>
            <person name="Badalamenti J.P."/>
            <person name="Herman A."/>
            <person name="Mangelson H."/>
            <person name="Liachko I."/>
            <person name="Sullivan S."/>
            <person name="Sone E.D."/>
            <person name="Koren S."/>
            <person name="Silverstein K.A.T."/>
            <person name="Beckman K.B."/>
            <person name="Gohl D.M."/>
        </authorList>
    </citation>
    <scope>NUCLEOTIDE SEQUENCE</scope>
    <source>
        <strain evidence="1">Duluth1</strain>
        <tissue evidence="1">Whole animal</tissue>
    </source>
</reference>
<sequence>MDKCVWERFSFLKDHIESVERRNVVSIRGRSRETTAVIIQSDSGSESKSTEPPS</sequence>
<proteinExistence type="predicted"/>
<dbReference type="AlphaFoldDB" id="A0A9D3Y591"/>
<dbReference type="EMBL" id="JAIWYP010000025">
    <property type="protein sequence ID" value="KAH3692126.1"/>
    <property type="molecule type" value="Genomic_DNA"/>
</dbReference>
<organism evidence="1 2">
    <name type="scientific">Dreissena polymorpha</name>
    <name type="common">Zebra mussel</name>
    <name type="synonym">Mytilus polymorpha</name>
    <dbReference type="NCBI Taxonomy" id="45954"/>
    <lineage>
        <taxon>Eukaryota</taxon>
        <taxon>Metazoa</taxon>
        <taxon>Spiralia</taxon>
        <taxon>Lophotrochozoa</taxon>
        <taxon>Mollusca</taxon>
        <taxon>Bivalvia</taxon>
        <taxon>Autobranchia</taxon>
        <taxon>Heteroconchia</taxon>
        <taxon>Euheterodonta</taxon>
        <taxon>Imparidentia</taxon>
        <taxon>Neoheterodontei</taxon>
        <taxon>Myida</taxon>
        <taxon>Dreissenoidea</taxon>
        <taxon>Dreissenidae</taxon>
        <taxon>Dreissena</taxon>
    </lineage>
</organism>
<reference evidence="1" key="2">
    <citation type="submission" date="2020-11" db="EMBL/GenBank/DDBJ databases">
        <authorList>
            <person name="McCartney M.A."/>
            <person name="Auch B."/>
            <person name="Kono T."/>
            <person name="Mallez S."/>
            <person name="Becker A."/>
            <person name="Gohl D.M."/>
            <person name="Silverstein K.A.T."/>
            <person name="Koren S."/>
            <person name="Bechman K.B."/>
            <person name="Herman A."/>
            <person name="Abrahante J.E."/>
            <person name="Garbe J."/>
        </authorList>
    </citation>
    <scope>NUCLEOTIDE SEQUENCE</scope>
    <source>
        <strain evidence="1">Duluth1</strain>
        <tissue evidence="1">Whole animal</tissue>
    </source>
</reference>
<evidence type="ECO:0000313" key="1">
    <source>
        <dbReference type="EMBL" id="KAH3692126.1"/>
    </source>
</evidence>
<keyword evidence="2" id="KW-1185">Reference proteome</keyword>
<comment type="caution">
    <text evidence="1">The sequence shown here is derived from an EMBL/GenBank/DDBJ whole genome shotgun (WGS) entry which is preliminary data.</text>
</comment>
<evidence type="ECO:0000313" key="2">
    <source>
        <dbReference type="Proteomes" id="UP000828390"/>
    </source>
</evidence>
<dbReference type="Proteomes" id="UP000828390">
    <property type="component" value="Unassembled WGS sequence"/>
</dbReference>
<name>A0A9D3Y591_DREPO</name>